<evidence type="ECO:0000313" key="2">
    <source>
        <dbReference type="Proteomes" id="UP001139981"/>
    </source>
</evidence>
<comment type="caution">
    <text evidence="1">The sequence shown here is derived from an EMBL/GenBank/DDBJ whole genome shotgun (WGS) entry which is preliminary data.</text>
</comment>
<accession>A0ACC1LU90</accession>
<sequence>MVDTSHPTNAFAQTKAQSQKHVDLSVYLRISRNLTRIKSHVKRTSALIVGRDAIIQTITQLPATHHPVQDAQRFSFDAWQAEVPGASGVPLTVAIVVIHGEFTEVQSQNIISFDRVFALAPAQPGSAAAAIGSPCVIVNDQLTLRRYNGFHSWLAMPADPPTATSSALAPEQQEMARALQEQTGLNAEWTLKCLENYGWNYQLALSEFPQIRSTLPPDAFQHN</sequence>
<protein>
    <submittedName>
        <fullName evidence="1">Nuclear mRNA export, poly(A)+RNA binding protein</fullName>
    </submittedName>
</protein>
<gene>
    <name evidence="1" type="primary">MEX67_2</name>
    <name evidence="1" type="ORF">IWW38_005784</name>
</gene>
<name>A0ACC1LU90_9FUNG</name>
<organism evidence="1 2">
    <name type="scientific">Coemansia aciculifera</name>
    <dbReference type="NCBI Taxonomy" id="417176"/>
    <lineage>
        <taxon>Eukaryota</taxon>
        <taxon>Fungi</taxon>
        <taxon>Fungi incertae sedis</taxon>
        <taxon>Zoopagomycota</taxon>
        <taxon>Kickxellomycotina</taxon>
        <taxon>Kickxellomycetes</taxon>
        <taxon>Kickxellales</taxon>
        <taxon>Kickxellaceae</taxon>
        <taxon>Coemansia</taxon>
    </lineage>
</organism>
<proteinExistence type="predicted"/>
<reference evidence="1" key="1">
    <citation type="submission" date="2022-07" db="EMBL/GenBank/DDBJ databases">
        <title>Phylogenomic reconstructions and comparative analyses of Kickxellomycotina fungi.</title>
        <authorList>
            <person name="Reynolds N.K."/>
            <person name="Stajich J.E."/>
            <person name="Barry K."/>
            <person name="Grigoriev I.V."/>
            <person name="Crous P."/>
            <person name="Smith M.E."/>
        </authorList>
    </citation>
    <scope>NUCLEOTIDE SEQUENCE</scope>
    <source>
        <strain evidence="1">CBS 190363</strain>
    </source>
</reference>
<evidence type="ECO:0000313" key="1">
    <source>
        <dbReference type="EMBL" id="KAJ2881542.1"/>
    </source>
</evidence>
<keyword evidence="2" id="KW-1185">Reference proteome</keyword>
<dbReference type="EMBL" id="JANBVB010002921">
    <property type="protein sequence ID" value="KAJ2881542.1"/>
    <property type="molecule type" value="Genomic_DNA"/>
</dbReference>
<dbReference type="Proteomes" id="UP001139981">
    <property type="component" value="Unassembled WGS sequence"/>
</dbReference>